<keyword evidence="20" id="KW-1185">Reference proteome</keyword>
<comment type="catalytic activity">
    <reaction evidence="11">
        <text>8-oxo-GTP + H2O = 8-oxo-GMP + diphosphate + H(+)</text>
        <dbReference type="Rhea" id="RHEA:67616"/>
        <dbReference type="ChEBI" id="CHEBI:15377"/>
        <dbReference type="ChEBI" id="CHEBI:15378"/>
        <dbReference type="ChEBI" id="CHEBI:33019"/>
        <dbReference type="ChEBI" id="CHEBI:143553"/>
        <dbReference type="ChEBI" id="CHEBI:145694"/>
    </reaction>
</comment>
<evidence type="ECO:0000256" key="12">
    <source>
        <dbReference type="ARBA" id="ARBA00038905"/>
    </source>
</evidence>
<dbReference type="PRINTS" id="PR00502">
    <property type="entry name" value="NUDIXFAMILY"/>
</dbReference>
<dbReference type="GO" id="GO:0008413">
    <property type="term" value="F:8-oxo-7,8-dihydroguanosine triphosphate pyrophosphatase activity"/>
    <property type="evidence" value="ECO:0007669"/>
    <property type="project" value="TreeGrafter"/>
</dbReference>
<evidence type="ECO:0000256" key="2">
    <source>
        <dbReference type="ARBA" id="ARBA00005582"/>
    </source>
</evidence>
<evidence type="ECO:0000256" key="1">
    <source>
        <dbReference type="ARBA" id="ARBA00001946"/>
    </source>
</evidence>
<organism evidence="19 20">
    <name type="scientific">Pontibacter diazotrophicus</name>
    <dbReference type="NCBI Taxonomy" id="1400979"/>
    <lineage>
        <taxon>Bacteria</taxon>
        <taxon>Pseudomonadati</taxon>
        <taxon>Bacteroidota</taxon>
        <taxon>Cytophagia</taxon>
        <taxon>Cytophagales</taxon>
        <taxon>Hymenobacteraceae</taxon>
        <taxon>Pontibacter</taxon>
    </lineage>
</organism>
<dbReference type="InterPro" id="IPR020084">
    <property type="entry name" value="NUDIX_hydrolase_CS"/>
</dbReference>
<dbReference type="OrthoDB" id="9810648at2"/>
<feature type="domain" description="Nudix hydrolase" evidence="18">
    <location>
        <begin position="1"/>
        <end position="128"/>
    </location>
</feature>
<dbReference type="PANTHER" id="PTHR47707:SF1">
    <property type="entry name" value="NUDIX HYDROLASE FAMILY PROTEIN"/>
    <property type="match status" value="1"/>
</dbReference>
<evidence type="ECO:0000256" key="17">
    <source>
        <dbReference type="RuleBase" id="RU003476"/>
    </source>
</evidence>
<keyword evidence="6" id="KW-0227">DNA damage</keyword>
<dbReference type="RefSeq" id="WP_115564156.1">
    <property type="nucleotide sequence ID" value="NZ_QRGR01000004.1"/>
</dbReference>
<dbReference type="GO" id="GO:0046872">
    <property type="term" value="F:metal ion binding"/>
    <property type="evidence" value="ECO:0007669"/>
    <property type="project" value="UniProtKB-KW"/>
</dbReference>
<dbReference type="PROSITE" id="PS51462">
    <property type="entry name" value="NUDIX"/>
    <property type="match status" value="1"/>
</dbReference>
<dbReference type="CDD" id="cd03425">
    <property type="entry name" value="NUDIX_MutT_NudA_like"/>
    <property type="match status" value="1"/>
</dbReference>
<dbReference type="Pfam" id="PF00293">
    <property type="entry name" value="NUDIX"/>
    <property type="match status" value="1"/>
</dbReference>
<dbReference type="SUPFAM" id="SSF55811">
    <property type="entry name" value="Nudix"/>
    <property type="match status" value="1"/>
</dbReference>
<comment type="catalytic activity">
    <reaction evidence="10">
        <text>8-oxo-dGTP + H2O = 8-oxo-dGMP + diphosphate + H(+)</text>
        <dbReference type="Rhea" id="RHEA:31575"/>
        <dbReference type="ChEBI" id="CHEBI:15377"/>
        <dbReference type="ChEBI" id="CHEBI:15378"/>
        <dbReference type="ChEBI" id="CHEBI:33019"/>
        <dbReference type="ChEBI" id="CHEBI:63224"/>
        <dbReference type="ChEBI" id="CHEBI:77896"/>
        <dbReference type="EC" id="3.6.1.55"/>
    </reaction>
</comment>
<dbReference type="GO" id="GO:0006260">
    <property type="term" value="P:DNA replication"/>
    <property type="evidence" value="ECO:0007669"/>
    <property type="project" value="UniProtKB-KW"/>
</dbReference>
<dbReference type="GO" id="GO:0044716">
    <property type="term" value="F:8-oxo-GDP phosphatase activity"/>
    <property type="evidence" value="ECO:0007669"/>
    <property type="project" value="TreeGrafter"/>
</dbReference>
<evidence type="ECO:0000256" key="7">
    <source>
        <dbReference type="ARBA" id="ARBA00022801"/>
    </source>
</evidence>
<dbReference type="GO" id="GO:0035539">
    <property type="term" value="F:8-oxo-7,8-dihydrodeoxyguanosine triphosphate pyrophosphatase activity"/>
    <property type="evidence" value="ECO:0007669"/>
    <property type="project" value="UniProtKB-EC"/>
</dbReference>
<keyword evidence="9" id="KW-0234">DNA repair</keyword>
<dbReference type="Gene3D" id="3.90.79.10">
    <property type="entry name" value="Nucleoside Triphosphate Pyrophosphohydrolase"/>
    <property type="match status" value="1"/>
</dbReference>
<gene>
    <name evidence="19" type="ORF">DXT99_03555</name>
</gene>
<reference evidence="20" key="1">
    <citation type="submission" date="2018-08" db="EMBL/GenBank/DDBJ databases">
        <authorList>
            <person name="Liu Z.-W."/>
            <person name="Du Z.-J."/>
        </authorList>
    </citation>
    <scope>NUCLEOTIDE SEQUENCE [LARGE SCALE GENOMIC DNA]</scope>
    <source>
        <strain evidence="20">H4X</strain>
    </source>
</reference>
<sequence length="130" mass="15413">MLKVTCAIIEHENRVLVTQRGEAMPDPLLWEFPGGKMEPGETEEECLAREIKEELNITIQPLQRLTPVLHRTQTKTIELIPYICTLRRGDIKLLEHRDYKWSLATDLHRYNWCLPDLPVVEEYLRLREYT</sequence>
<evidence type="ECO:0000256" key="4">
    <source>
        <dbReference type="ARBA" id="ARBA00022705"/>
    </source>
</evidence>
<dbReference type="InterPro" id="IPR000086">
    <property type="entry name" value="NUDIX_hydrolase_dom"/>
</dbReference>
<evidence type="ECO:0000256" key="15">
    <source>
        <dbReference type="ARBA" id="ARBA00041979"/>
    </source>
</evidence>
<evidence type="ECO:0000256" key="5">
    <source>
        <dbReference type="ARBA" id="ARBA00022723"/>
    </source>
</evidence>
<comment type="caution">
    <text evidence="19">The sequence shown here is derived from an EMBL/GenBank/DDBJ whole genome shotgun (WGS) entry which is preliminary data.</text>
</comment>
<evidence type="ECO:0000256" key="3">
    <source>
        <dbReference type="ARBA" id="ARBA00022457"/>
    </source>
</evidence>
<evidence type="ECO:0000256" key="11">
    <source>
        <dbReference type="ARBA" id="ARBA00036904"/>
    </source>
</evidence>
<evidence type="ECO:0000256" key="14">
    <source>
        <dbReference type="ARBA" id="ARBA00041592"/>
    </source>
</evidence>
<evidence type="ECO:0000259" key="18">
    <source>
        <dbReference type="PROSITE" id="PS51462"/>
    </source>
</evidence>
<dbReference type="GO" id="GO:0006281">
    <property type="term" value="P:DNA repair"/>
    <property type="evidence" value="ECO:0007669"/>
    <property type="project" value="UniProtKB-KW"/>
</dbReference>
<protein>
    <recommendedName>
        <fullName evidence="13">8-oxo-dGTP diphosphatase</fullName>
        <ecNumber evidence="12">3.6.1.55</ecNumber>
    </recommendedName>
    <alternativeName>
        <fullName evidence="16">7,8-dihydro-8-oxoguanine-triphosphatase</fullName>
    </alternativeName>
    <alternativeName>
        <fullName evidence="15">Mutator protein MutT</fullName>
    </alternativeName>
    <alternativeName>
        <fullName evidence="14">dGTP pyrophosphohydrolase</fullName>
    </alternativeName>
</protein>
<dbReference type="PROSITE" id="PS00893">
    <property type="entry name" value="NUDIX_BOX"/>
    <property type="match status" value="1"/>
</dbReference>
<evidence type="ECO:0000256" key="16">
    <source>
        <dbReference type="ARBA" id="ARBA00042798"/>
    </source>
</evidence>
<dbReference type="GO" id="GO:0044715">
    <property type="term" value="F:8-oxo-dGDP phosphatase activity"/>
    <property type="evidence" value="ECO:0007669"/>
    <property type="project" value="TreeGrafter"/>
</dbReference>
<dbReference type="AlphaFoldDB" id="A0A3D8LG43"/>
<evidence type="ECO:0000256" key="8">
    <source>
        <dbReference type="ARBA" id="ARBA00022842"/>
    </source>
</evidence>
<evidence type="ECO:0000256" key="13">
    <source>
        <dbReference type="ARBA" id="ARBA00040794"/>
    </source>
</evidence>
<evidence type="ECO:0000256" key="6">
    <source>
        <dbReference type="ARBA" id="ARBA00022763"/>
    </source>
</evidence>
<dbReference type="Proteomes" id="UP000256708">
    <property type="component" value="Unassembled WGS sequence"/>
</dbReference>
<keyword evidence="3" id="KW-0515">Mutator protein</keyword>
<name>A0A3D8LG43_9BACT</name>
<keyword evidence="4" id="KW-0235">DNA replication</keyword>
<comment type="similarity">
    <text evidence="2 17">Belongs to the Nudix hydrolase family.</text>
</comment>
<keyword evidence="7 17" id="KW-0378">Hydrolase</keyword>
<dbReference type="InterPro" id="IPR020476">
    <property type="entry name" value="Nudix_hydrolase"/>
</dbReference>
<dbReference type="PANTHER" id="PTHR47707">
    <property type="entry name" value="8-OXO-DGTP DIPHOSPHATASE"/>
    <property type="match status" value="1"/>
</dbReference>
<evidence type="ECO:0000313" key="19">
    <source>
        <dbReference type="EMBL" id="RDV16296.1"/>
    </source>
</evidence>
<dbReference type="InterPro" id="IPR047127">
    <property type="entry name" value="MutT-like"/>
</dbReference>
<evidence type="ECO:0000313" key="20">
    <source>
        <dbReference type="Proteomes" id="UP000256708"/>
    </source>
</evidence>
<keyword evidence="5" id="KW-0479">Metal-binding</keyword>
<evidence type="ECO:0000256" key="9">
    <source>
        <dbReference type="ARBA" id="ARBA00023204"/>
    </source>
</evidence>
<proteinExistence type="inferred from homology"/>
<keyword evidence="8" id="KW-0460">Magnesium</keyword>
<dbReference type="EC" id="3.6.1.55" evidence="12"/>
<dbReference type="EMBL" id="QRGR01000004">
    <property type="protein sequence ID" value="RDV16296.1"/>
    <property type="molecule type" value="Genomic_DNA"/>
</dbReference>
<dbReference type="InterPro" id="IPR015797">
    <property type="entry name" value="NUDIX_hydrolase-like_dom_sf"/>
</dbReference>
<comment type="cofactor">
    <cofactor evidence="1">
        <name>Mg(2+)</name>
        <dbReference type="ChEBI" id="CHEBI:18420"/>
    </cofactor>
</comment>
<evidence type="ECO:0000256" key="10">
    <source>
        <dbReference type="ARBA" id="ARBA00035861"/>
    </source>
</evidence>
<accession>A0A3D8LG43</accession>